<dbReference type="Proteomes" id="UP000682811">
    <property type="component" value="Unassembled WGS sequence"/>
</dbReference>
<accession>A0A920CQQ5</accession>
<dbReference type="RefSeq" id="WP_212980427.1">
    <property type="nucleotide sequence ID" value="NZ_AP025343.1"/>
</dbReference>
<gene>
    <name evidence="1" type="ORF">J34TS1_48910</name>
</gene>
<evidence type="ECO:0000313" key="1">
    <source>
        <dbReference type="EMBL" id="GIO50126.1"/>
    </source>
</evidence>
<protein>
    <submittedName>
        <fullName evidence="1">Uncharacterized protein</fullName>
    </submittedName>
</protein>
<evidence type="ECO:0000313" key="2">
    <source>
        <dbReference type="Proteomes" id="UP000682811"/>
    </source>
</evidence>
<name>A0A920CQQ5_9BACL</name>
<dbReference type="AlphaFoldDB" id="A0A920CQQ5"/>
<proteinExistence type="predicted"/>
<comment type="caution">
    <text evidence="1">The sequence shown here is derived from an EMBL/GenBank/DDBJ whole genome shotgun (WGS) entry which is preliminary data.</text>
</comment>
<dbReference type="EMBL" id="BORT01000028">
    <property type="protein sequence ID" value="GIO50126.1"/>
    <property type="molecule type" value="Genomic_DNA"/>
</dbReference>
<keyword evidence="2" id="KW-1185">Reference proteome</keyword>
<organism evidence="1 2">
    <name type="scientific">Paenibacillus azoreducens</name>
    <dbReference type="NCBI Taxonomy" id="116718"/>
    <lineage>
        <taxon>Bacteria</taxon>
        <taxon>Bacillati</taxon>
        <taxon>Bacillota</taxon>
        <taxon>Bacilli</taxon>
        <taxon>Bacillales</taxon>
        <taxon>Paenibacillaceae</taxon>
        <taxon>Paenibacillus</taxon>
    </lineage>
</organism>
<sequence length="150" mass="16892">MMTQLIEDTLQLLKAACAPEAMIVPDPDLSELTEAAAMLQRNEVSYSRAVNLLALFTLLILARKRHDKVSYSDPDLTRKILDGDYFQSLYIQLALQFGEMELVRYLAPVLKTWYIRQALGQPAAEPLASVFQAYLQHEQASAAPEKHKAI</sequence>
<reference evidence="1 2" key="1">
    <citation type="submission" date="2021-03" db="EMBL/GenBank/DDBJ databases">
        <title>Antimicrobial resistance genes in bacteria isolated from Japanese honey, and their potential for conferring macrolide and lincosamide resistance in the American foulbrood pathogen Paenibacillus larvae.</title>
        <authorList>
            <person name="Okamoto M."/>
            <person name="Kumagai M."/>
            <person name="Kanamori H."/>
            <person name="Takamatsu D."/>
        </authorList>
    </citation>
    <scope>NUCLEOTIDE SEQUENCE [LARGE SCALE GENOMIC DNA]</scope>
    <source>
        <strain evidence="1 2">J34TS1</strain>
    </source>
</reference>